<sequence>MTTESAQLIETLKRQLRARRLTYRDVAQALELSEPSVKRLFASGRFTLDRLEDLCRFLGLTLAELVQDAASAVQPLRTLDAAQEKRLVSDERLMLVAVCALNHWSIDDIVAAYRLTRAECLKLLLALDRMGLIALLPGDRIRLLVARDFDWLPRGPIRQYFMTHGMGEFLEGEFAHDGETLEFAQGMLTEKARAELAVELRRLKSRFAALHAESASAPLTHRRGTGLLMGTREWEPRMFERLRRTAENEGK</sequence>
<dbReference type="Pfam" id="PF13443">
    <property type="entry name" value="HTH_26"/>
    <property type="match status" value="1"/>
</dbReference>
<protein>
    <submittedName>
        <fullName evidence="2">Helix-turn-helix domain-containing protein</fullName>
    </submittedName>
</protein>
<dbReference type="SUPFAM" id="SSF47413">
    <property type="entry name" value="lambda repressor-like DNA-binding domains"/>
    <property type="match status" value="1"/>
</dbReference>
<dbReference type="CDD" id="cd00093">
    <property type="entry name" value="HTH_XRE"/>
    <property type="match status" value="1"/>
</dbReference>
<dbReference type="KEGG" id="pacs:FAZ98_14985"/>
<name>A0A7Z2GJS6_9BURK</name>
<dbReference type="AlphaFoldDB" id="A0A7Z2GJS6"/>
<proteinExistence type="predicted"/>
<dbReference type="RefSeq" id="WP_158952110.1">
    <property type="nucleotide sequence ID" value="NZ_CP046914.1"/>
</dbReference>
<dbReference type="SMART" id="SM00530">
    <property type="entry name" value="HTH_XRE"/>
    <property type="match status" value="1"/>
</dbReference>
<dbReference type="Gene3D" id="1.10.260.40">
    <property type="entry name" value="lambda repressor-like DNA-binding domains"/>
    <property type="match status" value="1"/>
</dbReference>
<evidence type="ECO:0000313" key="3">
    <source>
        <dbReference type="Proteomes" id="UP000433577"/>
    </source>
</evidence>
<organism evidence="2 3">
    <name type="scientific">Paraburkholderia acidisoli</name>
    <dbReference type="NCBI Taxonomy" id="2571748"/>
    <lineage>
        <taxon>Bacteria</taxon>
        <taxon>Pseudomonadati</taxon>
        <taxon>Pseudomonadota</taxon>
        <taxon>Betaproteobacteria</taxon>
        <taxon>Burkholderiales</taxon>
        <taxon>Burkholderiaceae</taxon>
        <taxon>Paraburkholderia</taxon>
    </lineage>
</organism>
<dbReference type="EMBL" id="CP046914">
    <property type="protein sequence ID" value="QGZ63117.1"/>
    <property type="molecule type" value="Genomic_DNA"/>
</dbReference>
<dbReference type="PROSITE" id="PS50943">
    <property type="entry name" value="HTH_CROC1"/>
    <property type="match status" value="1"/>
</dbReference>
<dbReference type="GO" id="GO:0003677">
    <property type="term" value="F:DNA binding"/>
    <property type="evidence" value="ECO:0007669"/>
    <property type="project" value="InterPro"/>
</dbReference>
<dbReference type="InterPro" id="IPR010982">
    <property type="entry name" value="Lambda_DNA-bd_dom_sf"/>
</dbReference>
<gene>
    <name evidence="2" type="ORF">FAZ98_14985</name>
</gene>
<evidence type="ECO:0000313" key="2">
    <source>
        <dbReference type="EMBL" id="QGZ63117.1"/>
    </source>
</evidence>
<feature type="domain" description="HTH cro/C1-type" evidence="1">
    <location>
        <begin position="12"/>
        <end position="65"/>
    </location>
</feature>
<accession>A0A7Z2GJS6</accession>
<dbReference type="Proteomes" id="UP000433577">
    <property type="component" value="Chromosome 2"/>
</dbReference>
<dbReference type="InterPro" id="IPR001387">
    <property type="entry name" value="Cro/C1-type_HTH"/>
</dbReference>
<keyword evidence="3" id="KW-1185">Reference proteome</keyword>
<evidence type="ECO:0000259" key="1">
    <source>
        <dbReference type="PROSITE" id="PS50943"/>
    </source>
</evidence>
<reference evidence="2 3" key="1">
    <citation type="submission" date="2019-12" db="EMBL/GenBank/DDBJ databases">
        <title>Paraburkholderia acidiphila 7Q-K02 sp. nov and Paraburkholderia acidisoli DHF22 sp. nov., two strains isolated from forest soil.</title>
        <authorList>
            <person name="Gao Z."/>
            <person name="Qiu L."/>
        </authorList>
    </citation>
    <scope>NUCLEOTIDE SEQUENCE [LARGE SCALE GENOMIC DNA]</scope>
    <source>
        <strain evidence="2 3">DHF22</strain>
    </source>
</reference>
<dbReference type="OrthoDB" id="5298444at2"/>